<dbReference type="InterPro" id="IPR011009">
    <property type="entry name" value="Kinase-like_dom_sf"/>
</dbReference>
<comment type="caution">
    <text evidence="1">The sequence shown here is derived from an EMBL/GenBank/DDBJ whole genome shotgun (WGS) entry which is preliminary data.</text>
</comment>
<gene>
    <name evidence="1" type="ORF">OWR29_01615</name>
</gene>
<accession>A0ABT4AR03</accession>
<sequence>MTAVSYAPARRPLGSRTLADAIRAEGRLPLDQVCRIGLRLLDAIEAAHAAGVVHGNVQPGTVQLFDDDRVVLLFGAEGGVAEPTRDGDLVALGATLFAASAGRPGFLRSVIDDLFDPGTRCGIDQIRAALTIGQGQFF</sequence>
<dbReference type="RefSeq" id="WP_267560445.1">
    <property type="nucleotide sequence ID" value="NZ_JAPNTZ010000001.1"/>
</dbReference>
<organism evidence="1 2">
    <name type="scientific">Paractinoplanes pyxinae</name>
    <dbReference type="NCBI Taxonomy" id="2997416"/>
    <lineage>
        <taxon>Bacteria</taxon>
        <taxon>Bacillati</taxon>
        <taxon>Actinomycetota</taxon>
        <taxon>Actinomycetes</taxon>
        <taxon>Micromonosporales</taxon>
        <taxon>Micromonosporaceae</taxon>
        <taxon>Paractinoplanes</taxon>
    </lineage>
</organism>
<proteinExistence type="predicted"/>
<reference evidence="1" key="1">
    <citation type="submission" date="2022-11" db="EMBL/GenBank/DDBJ databases">
        <authorList>
            <person name="Somphong A."/>
            <person name="Phongsopitanun W."/>
        </authorList>
    </citation>
    <scope>NUCLEOTIDE SEQUENCE</scope>
    <source>
        <strain evidence="1">Pm04-4</strain>
    </source>
</reference>
<evidence type="ECO:0000313" key="1">
    <source>
        <dbReference type="EMBL" id="MCY1136679.1"/>
    </source>
</evidence>
<dbReference type="Gene3D" id="1.10.510.10">
    <property type="entry name" value="Transferase(Phosphotransferase) domain 1"/>
    <property type="match status" value="1"/>
</dbReference>
<dbReference type="Proteomes" id="UP001151002">
    <property type="component" value="Unassembled WGS sequence"/>
</dbReference>
<evidence type="ECO:0000313" key="2">
    <source>
        <dbReference type="Proteomes" id="UP001151002"/>
    </source>
</evidence>
<dbReference type="EMBL" id="JAPNTZ010000001">
    <property type="protein sequence ID" value="MCY1136679.1"/>
    <property type="molecule type" value="Genomic_DNA"/>
</dbReference>
<keyword evidence="2" id="KW-1185">Reference proteome</keyword>
<protein>
    <recommendedName>
        <fullName evidence="3">Protein kinase domain-containing protein</fullName>
    </recommendedName>
</protein>
<name>A0ABT4AR03_9ACTN</name>
<evidence type="ECO:0008006" key="3">
    <source>
        <dbReference type="Google" id="ProtNLM"/>
    </source>
</evidence>
<dbReference type="SUPFAM" id="SSF56112">
    <property type="entry name" value="Protein kinase-like (PK-like)"/>
    <property type="match status" value="1"/>
</dbReference>